<name>A0A9P8XSL2_9PEZI</name>
<dbReference type="Pfam" id="PF12770">
    <property type="entry name" value="CHAT"/>
    <property type="match status" value="1"/>
</dbReference>
<sequence length="649" mass="71778">MFGQASETLVALNRDNNRRHAEKALALCFVTQYFALGAEVLKGIWRHDPEFLGAIESIQGDKSWSNMVCIAQIEEHCGSSASAFDWYLRALHVLETTRAKMRDTEERRRFLDVIYTAELFAGLARLCVGFSKPGQPSKPSRSKGSWTFHGPTWVDEALLFLEQGRARVLLDMLTPEGVSEDFLEWTYQMRQAELVPEPAQVASHGEDEDAETYLSKLSSDLQMEAESVDRAIILQEFHTPHFRTDLATRYSAISDGTVVVHINPSRQGTLILYITHDGIELAHSSLLTDQQMERQVLGYLKPFKHVATLGLPPKQTCNDLLQGLSREIVTPGNDIIARKAHVIFVPTLSLNRFPFSALLFKDRPLFLEKAVSMVPSLSVLQRLMERERGRTHGSSSGSKNCVVIYRAPLREQTVPLNISAAAAIDISQKLACKLRAAHETDADSFKRDFEVADVMLIGTHGSQSEASAWRSNIRLQKEFPVVELVRLQGWAALVVFEACMSGVGESSGGGSDVLGFAHSVLSSGASAFLGALWEVSDKASALLISFFFGELTATAGAPCSLASCWRKAQAKLYHTDTAAAVAVLEGFRSVLRGLGVGLVKPRHLERILDTLDRVIRDEDESVDYSHPFYWAPFTLVGHSGLCLQLSKVE</sequence>
<dbReference type="RefSeq" id="XP_046003970.1">
    <property type="nucleotide sequence ID" value="XM_046151036.1"/>
</dbReference>
<evidence type="ECO:0000313" key="2">
    <source>
        <dbReference type="EMBL" id="KAH7009342.1"/>
    </source>
</evidence>
<protein>
    <submittedName>
        <fullName evidence="2">CHAT domain-containing protein</fullName>
    </submittedName>
</protein>
<dbReference type="GeneID" id="70180582"/>
<comment type="caution">
    <text evidence="2">The sequence shown here is derived from an EMBL/GenBank/DDBJ whole genome shotgun (WGS) entry which is preliminary data.</text>
</comment>
<dbReference type="Proteomes" id="UP000756346">
    <property type="component" value="Unassembled WGS sequence"/>
</dbReference>
<proteinExistence type="predicted"/>
<feature type="domain" description="CHAT" evidence="1">
    <location>
        <begin position="338"/>
        <end position="637"/>
    </location>
</feature>
<organism evidence="2 3">
    <name type="scientific">Microdochium trichocladiopsis</name>
    <dbReference type="NCBI Taxonomy" id="1682393"/>
    <lineage>
        <taxon>Eukaryota</taxon>
        <taxon>Fungi</taxon>
        <taxon>Dikarya</taxon>
        <taxon>Ascomycota</taxon>
        <taxon>Pezizomycotina</taxon>
        <taxon>Sordariomycetes</taxon>
        <taxon>Xylariomycetidae</taxon>
        <taxon>Xylariales</taxon>
        <taxon>Microdochiaceae</taxon>
        <taxon>Microdochium</taxon>
    </lineage>
</organism>
<dbReference type="OrthoDB" id="5040840at2759"/>
<dbReference type="EMBL" id="JAGTJQ010000018">
    <property type="protein sequence ID" value="KAH7009342.1"/>
    <property type="molecule type" value="Genomic_DNA"/>
</dbReference>
<gene>
    <name evidence="2" type="ORF">B0I36DRAFT_257752</name>
</gene>
<evidence type="ECO:0000313" key="3">
    <source>
        <dbReference type="Proteomes" id="UP000756346"/>
    </source>
</evidence>
<reference evidence="2" key="1">
    <citation type="journal article" date="2021" name="Nat. Commun.">
        <title>Genetic determinants of endophytism in the Arabidopsis root mycobiome.</title>
        <authorList>
            <person name="Mesny F."/>
            <person name="Miyauchi S."/>
            <person name="Thiergart T."/>
            <person name="Pickel B."/>
            <person name="Atanasova L."/>
            <person name="Karlsson M."/>
            <person name="Huettel B."/>
            <person name="Barry K.W."/>
            <person name="Haridas S."/>
            <person name="Chen C."/>
            <person name="Bauer D."/>
            <person name="Andreopoulos W."/>
            <person name="Pangilinan J."/>
            <person name="LaButti K."/>
            <person name="Riley R."/>
            <person name="Lipzen A."/>
            <person name="Clum A."/>
            <person name="Drula E."/>
            <person name="Henrissat B."/>
            <person name="Kohler A."/>
            <person name="Grigoriev I.V."/>
            <person name="Martin F.M."/>
            <person name="Hacquard S."/>
        </authorList>
    </citation>
    <scope>NUCLEOTIDE SEQUENCE</scope>
    <source>
        <strain evidence="2">MPI-CAGE-CH-0230</strain>
    </source>
</reference>
<dbReference type="AlphaFoldDB" id="A0A9P8XSL2"/>
<evidence type="ECO:0000259" key="1">
    <source>
        <dbReference type="Pfam" id="PF12770"/>
    </source>
</evidence>
<accession>A0A9P8XSL2</accession>
<keyword evidence="3" id="KW-1185">Reference proteome</keyword>
<dbReference type="InterPro" id="IPR024983">
    <property type="entry name" value="CHAT_dom"/>
</dbReference>